<dbReference type="AlphaFoldDB" id="A0A158JZ30"/>
<dbReference type="RefSeq" id="WP_087632711.1">
    <property type="nucleotide sequence ID" value="NZ_FCNZ02000023.1"/>
</dbReference>
<gene>
    <name evidence="3" type="ORF">AWB66_04930</name>
</gene>
<feature type="signal peptide" evidence="2">
    <location>
        <begin position="1"/>
        <end position="27"/>
    </location>
</feature>
<keyword evidence="4" id="KW-1185">Reference proteome</keyword>
<accession>A0A158JZ30</accession>
<feature type="region of interest" description="Disordered" evidence="1">
    <location>
        <begin position="42"/>
        <end position="65"/>
    </location>
</feature>
<name>A0A158JZ30_9BURK</name>
<dbReference type="STRING" id="326475.AWB66_04930"/>
<reference evidence="3" key="1">
    <citation type="submission" date="2016-01" db="EMBL/GenBank/DDBJ databases">
        <authorList>
            <person name="Peeters Charlotte."/>
        </authorList>
    </citation>
    <scope>NUCLEOTIDE SEQUENCE</scope>
    <source>
        <strain evidence="3">LMG 22936</strain>
    </source>
</reference>
<comment type="caution">
    <text evidence="3">The sequence shown here is derived from an EMBL/GenBank/DDBJ whole genome shotgun (WGS) entry which is preliminary data.</text>
</comment>
<evidence type="ECO:0000256" key="2">
    <source>
        <dbReference type="SAM" id="SignalP"/>
    </source>
</evidence>
<dbReference type="EMBL" id="FCNZ02000023">
    <property type="protein sequence ID" value="SAL73995.1"/>
    <property type="molecule type" value="Genomic_DNA"/>
</dbReference>
<keyword evidence="2" id="KW-0732">Signal</keyword>
<dbReference type="Proteomes" id="UP000054717">
    <property type="component" value="Unassembled WGS sequence"/>
</dbReference>
<protein>
    <submittedName>
        <fullName evidence="3">Uncharacterized protein</fullName>
    </submittedName>
</protein>
<evidence type="ECO:0000313" key="3">
    <source>
        <dbReference type="EMBL" id="SAL73995.1"/>
    </source>
</evidence>
<evidence type="ECO:0000313" key="4">
    <source>
        <dbReference type="Proteomes" id="UP000054717"/>
    </source>
</evidence>
<organism evidence="3 4">
    <name type="scientific">Caballeronia telluris</name>
    <dbReference type="NCBI Taxonomy" id="326475"/>
    <lineage>
        <taxon>Bacteria</taxon>
        <taxon>Pseudomonadati</taxon>
        <taxon>Pseudomonadota</taxon>
        <taxon>Betaproteobacteria</taxon>
        <taxon>Burkholderiales</taxon>
        <taxon>Burkholderiaceae</taxon>
        <taxon>Caballeronia</taxon>
    </lineage>
</organism>
<evidence type="ECO:0000256" key="1">
    <source>
        <dbReference type="SAM" id="MobiDB-lite"/>
    </source>
</evidence>
<proteinExistence type="predicted"/>
<dbReference type="Gene3D" id="3.30.360.10">
    <property type="entry name" value="Dihydrodipicolinate Reductase, domain 2"/>
    <property type="match status" value="1"/>
</dbReference>
<sequence length="116" mass="12514">MKLQLRRFTAALIPGILLGFATTCAYASYSEQWLTPGQLRKEETAHPHHATPAIPEQDPFTLQSTSDPLTNQMQHFCDVIRGTAKPLLDARGAAKTLAATLAVKEAAATGRVVTLS</sequence>
<feature type="chain" id="PRO_5011115881" evidence="2">
    <location>
        <begin position="28"/>
        <end position="116"/>
    </location>
</feature>